<evidence type="ECO:0000256" key="4">
    <source>
        <dbReference type="ARBA" id="ARBA00022683"/>
    </source>
</evidence>
<dbReference type="Pfam" id="PF02255">
    <property type="entry name" value="PTS_IIA"/>
    <property type="match status" value="1"/>
</dbReference>
<keyword evidence="4" id="KW-0598">Phosphotransferase system</keyword>
<dbReference type="GO" id="GO:0009401">
    <property type="term" value="P:phosphoenolpyruvate-dependent sugar phosphotransferase system"/>
    <property type="evidence" value="ECO:0007669"/>
    <property type="project" value="UniProtKB-KW"/>
</dbReference>
<dbReference type="GO" id="GO:0016740">
    <property type="term" value="F:transferase activity"/>
    <property type="evidence" value="ECO:0007669"/>
    <property type="project" value="UniProtKB-KW"/>
</dbReference>
<dbReference type="InterPro" id="IPR036542">
    <property type="entry name" value="PTS_IIA_lac/cel_sf"/>
</dbReference>
<keyword evidence="6" id="KW-0460">Magnesium</keyword>
<feature type="binding site" evidence="6">
    <location>
        <position position="81"/>
    </location>
    <ligand>
        <name>Mg(2+)</name>
        <dbReference type="ChEBI" id="CHEBI:18420"/>
        <note>ligand shared between all trimeric partners</note>
    </ligand>
</feature>
<dbReference type="AlphaFoldDB" id="A0AAW8UMA4"/>
<reference evidence="9 10" key="1">
    <citation type="submission" date="2019-11" db="EMBL/GenBank/DDBJ databases">
        <title>Detection and genome characteristic of a blood enterococcus casselifavus isolate from Zhengzhou,china.</title>
        <authorList>
            <person name="Wen P."/>
        </authorList>
    </citation>
    <scope>NUCLEOTIDE SEQUENCE [LARGE SCALE GENOMIC DNA]</scope>
    <source>
        <strain evidence="9 10">EC291</strain>
    </source>
</reference>
<feature type="active site" description="Tele-phosphohistidine intermediate" evidence="5">
    <location>
        <position position="78"/>
    </location>
</feature>
<evidence type="ECO:0000256" key="6">
    <source>
        <dbReference type="PIRSR" id="PIRSR000699-2"/>
    </source>
</evidence>
<evidence type="ECO:0000313" key="10">
    <source>
        <dbReference type="Proteomes" id="UP000422837"/>
    </source>
</evidence>
<dbReference type="PROSITE" id="PS51095">
    <property type="entry name" value="PTS_EIIA_TYPE_3"/>
    <property type="match status" value="1"/>
</dbReference>
<evidence type="ECO:0000313" key="9">
    <source>
        <dbReference type="EMBL" id="QGN30532.1"/>
    </source>
</evidence>
<name>A0AAW8UMA4_ENTCA</name>
<dbReference type="InterPro" id="IPR003188">
    <property type="entry name" value="PTS_IIA_lac/cel"/>
</dbReference>
<keyword evidence="1" id="KW-0813">Transport</keyword>
<evidence type="ECO:0000313" key="11">
    <source>
        <dbReference type="Proteomes" id="UP001268896"/>
    </source>
</evidence>
<dbReference type="Proteomes" id="UP001268896">
    <property type="component" value="Unassembled WGS sequence"/>
</dbReference>
<comment type="cofactor">
    <cofactor evidence="6">
        <name>Mg(2+)</name>
        <dbReference type="ChEBI" id="CHEBI:18420"/>
    </cofactor>
    <text evidence="6">Binds 1 Mg(2+) ion per trimer.</text>
</comment>
<dbReference type="CDD" id="cd00215">
    <property type="entry name" value="PTS_IIA_lac"/>
    <property type="match status" value="1"/>
</dbReference>
<accession>A0AAW8UMA4</accession>
<feature type="modified residue" description="Phosphohistidine; by HPr" evidence="7">
    <location>
        <position position="78"/>
    </location>
</feature>
<evidence type="ECO:0000313" key="8">
    <source>
        <dbReference type="EMBL" id="MDT2964060.1"/>
    </source>
</evidence>
<keyword evidence="6" id="KW-0479">Metal-binding</keyword>
<reference evidence="8" key="2">
    <citation type="submission" date="2023-03" db="EMBL/GenBank/DDBJ databases">
        <authorList>
            <person name="Shen W."/>
            <person name="Cai J."/>
        </authorList>
    </citation>
    <scope>NUCLEOTIDE SEQUENCE</scope>
    <source>
        <strain evidence="8">K72-2</strain>
    </source>
</reference>
<evidence type="ECO:0000256" key="5">
    <source>
        <dbReference type="PIRSR" id="PIRSR000699-1"/>
    </source>
</evidence>
<gene>
    <name evidence="9" type="primary">celC</name>
    <name evidence="9" type="ORF">GFU50_13865</name>
    <name evidence="8" type="ORF">P7I32_05520</name>
</gene>
<organism evidence="8 11">
    <name type="scientific">Enterococcus casseliflavus</name>
    <name type="common">Enterococcus flavescens</name>
    <dbReference type="NCBI Taxonomy" id="37734"/>
    <lineage>
        <taxon>Bacteria</taxon>
        <taxon>Bacillati</taxon>
        <taxon>Bacillota</taxon>
        <taxon>Bacilli</taxon>
        <taxon>Lactobacillales</taxon>
        <taxon>Enterococcaceae</taxon>
        <taxon>Enterococcus</taxon>
    </lineage>
</organism>
<evidence type="ECO:0000256" key="2">
    <source>
        <dbReference type="ARBA" id="ARBA00022597"/>
    </source>
</evidence>
<dbReference type="RefSeq" id="WP_010749836.1">
    <property type="nucleotide sequence ID" value="NZ_CABGRH010000004.1"/>
</dbReference>
<evidence type="ECO:0000256" key="7">
    <source>
        <dbReference type="PROSITE-ProRule" id="PRU00418"/>
    </source>
</evidence>
<evidence type="ECO:0000256" key="1">
    <source>
        <dbReference type="ARBA" id="ARBA00022448"/>
    </source>
</evidence>
<dbReference type="Gene3D" id="1.20.58.80">
    <property type="entry name" value="Phosphotransferase system, lactose/cellobiose-type IIA subunit"/>
    <property type="match status" value="1"/>
</dbReference>
<evidence type="ECO:0000256" key="3">
    <source>
        <dbReference type="ARBA" id="ARBA00022679"/>
    </source>
</evidence>
<sequence>MDSEKIQEISFELILASGDARTMIHQAFEQMRISSCQEAQELLDTANDSLVKAHRIQSKMLQEYASGTSFTCDILLIHAQDHLMTTMTLREVALEMLGIYQKMSSLEEAIQCRSADGE</sequence>
<keyword evidence="3" id="KW-0808">Transferase</keyword>
<proteinExistence type="predicted"/>
<dbReference type="PANTHER" id="PTHR34382">
    <property type="entry name" value="PTS SYSTEM N,N'-DIACETYLCHITOBIOSE-SPECIFIC EIIA COMPONENT"/>
    <property type="match status" value="1"/>
</dbReference>
<dbReference type="GO" id="GO:0046872">
    <property type="term" value="F:metal ion binding"/>
    <property type="evidence" value="ECO:0007669"/>
    <property type="project" value="UniProtKB-KW"/>
</dbReference>
<dbReference type="Proteomes" id="UP000422837">
    <property type="component" value="Chromosome"/>
</dbReference>
<dbReference type="PANTHER" id="PTHR34382:SF7">
    <property type="entry name" value="PTS SYSTEM N,N'-DIACETYLCHITOBIOSE-SPECIFIC EIIA COMPONENT"/>
    <property type="match status" value="1"/>
</dbReference>
<protein>
    <submittedName>
        <fullName evidence="9">PTS cellobiose transporter subunit IIA</fullName>
    </submittedName>
    <submittedName>
        <fullName evidence="8">PTS lactose/cellobiose transporter subunit IIA</fullName>
    </submittedName>
</protein>
<dbReference type="EMBL" id="JARQDV010000002">
    <property type="protein sequence ID" value="MDT2964060.1"/>
    <property type="molecule type" value="Genomic_DNA"/>
</dbReference>
<dbReference type="EMBL" id="CP046123">
    <property type="protein sequence ID" value="QGN30532.1"/>
    <property type="molecule type" value="Genomic_DNA"/>
</dbReference>
<dbReference type="SUPFAM" id="SSF46973">
    <property type="entry name" value="Enzyme IIa from lactose specific PTS, IIa-lac"/>
    <property type="match status" value="1"/>
</dbReference>
<keyword evidence="2" id="KW-0762">Sugar transport</keyword>
<dbReference type="PIRSF" id="PIRSF000699">
    <property type="entry name" value="PTS_IILac_III"/>
    <property type="match status" value="1"/>
</dbReference>